<organism evidence="1 2">
    <name type="scientific">Plakobranchus ocellatus</name>
    <dbReference type="NCBI Taxonomy" id="259542"/>
    <lineage>
        <taxon>Eukaryota</taxon>
        <taxon>Metazoa</taxon>
        <taxon>Spiralia</taxon>
        <taxon>Lophotrochozoa</taxon>
        <taxon>Mollusca</taxon>
        <taxon>Gastropoda</taxon>
        <taxon>Heterobranchia</taxon>
        <taxon>Euthyneura</taxon>
        <taxon>Panpulmonata</taxon>
        <taxon>Sacoglossa</taxon>
        <taxon>Placobranchoidea</taxon>
        <taxon>Plakobranchidae</taxon>
        <taxon>Plakobranchus</taxon>
    </lineage>
</organism>
<evidence type="ECO:0000313" key="2">
    <source>
        <dbReference type="Proteomes" id="UP000735302"/>
    </source>
</evidence>
<keyword evidence="2" id="KW-1185">Reference proteome</keyword>
<evidence type="ECO:0000313" key="1">
    <source>
        <dbReference type="EMBL" id="GFN98417.1"/>
    </source>
</evidence>
<dbReference type="InterPro" id="IPR029367">
    <property type="entry name" value="SMIM10"/>
</dbReference>
<reference evidence="1 2" key="1">
    <citation type="journal article" date="2021" name="Elife">
        <title>Chloroplast acquisition without the gene transfer in kleptoplastic sea slugs, Plakobranchus ocellatus.</title>
        <authorList>
            <person name="Maeda T."/>
            <person name="Takahashi S."/>
            <person name="Yoshida T."/>
            <person name="Shimamura S."/>
            <person name="Takaki Y."/>
            <person name="Nagai Y."/>
            <person name="Toyoda A."/>
            <person name="Suzuki Y."/>
            <person name="Arimoto A."/>
            <person name="Ishii H."/>
            <person name="Satoh N."/>
            <person name="Nishiyama T."/>
            <person name="Hasebe M."/>
            <person name="Maruyama T."/>
            <person name="Minagawa J."/>
            <person name="Obokata J."/>
            <person name="Shigenobu S."/>
        </authorList>
    </citation>
    <scope>NUCLEOTIDE SEQUENCE [LARGE SCALE GENOMIC DNA]</scope>
</reference>
<gene>
    <name evidence="1" type="ORF">PoB_002492300</name>
</gene>
<dbReference type="Proteomes" id="UP000735302">
    <property type="component" value="Unassembled WGS sequence"/>
</dbReference>
<sequence>MRKVAADLVCSRTKENGVSEQVMLHSWTSELLPPVWARPNSNSIAMYHVILTASSDSTRDGAIVFGEEPHQKTRKIFIPVQNASKMSFGEGFSDFYKGLSRTLIFFFEFAWMSRIRLPAYLTLVFLAADIRLSVEIVIDGQRALDEDN</sequence>
<name>A0AAV3ZU62_9GAST</name>
<accession>A0AAV3ZU62</accession>
<dbReference type="Pfam" id="PF15118">
    <property type="entry name" value="DUF4560"/>
    <property type="match status" value="1"/>
</dbReference>
<dbReference type="EMBL" id="BLXT01002845">
    <property type="protein sequence ID" value="GFN98417.1"/>
    <property type="molecule type" value="Genomic_DNA"/>
</dbReference>
<comment type="caution">
    <text evidence="1">The sequence shown here is derived from an EMBL/GenBank/DDBJ whole genome shotgun (WGS) entry which is preliminary data.</text>
</comment>
<proteinExistence type="predicted"/>
<dbReference type="AlphaFoldDB" id="A0AAV3ZU62"/>
<protein>
    <submittedName>
        <fullName evidence="1">Uncharacterized protein</fullName>
    </submittedName>
</protein>